<feature type="compositionally biased region" description="Low complexity" evidence="2">
    <location>
        <begin position="160"/>
        <end position="171"/>
    </location>
</feature>
<dbReference type="OrthoDB" id="246496at2759"/>
<evidence type="ECO:0000256" key="1">
    <source>
        <dbReference type="SAM" id="Coils"/>
    </source>
</evidence>
<organism evidence="4 5">
    <name type="scientific">Trypanosoma conorhini</name>
    <dbReference type="NCBI Taxonomy" id="83891"/>
    <lineage>
        <taxon>Eukaryota</taxon>
        <taxon>Discoba</taxon>
        <taxon>Euglenozoa</taxon>
        <taxon>Kinetoplastea</taxon>
        <taxon>Metakinetoplastina</taxon>
        <taxon>Trypanosomatida</taxon>
        <taxon>Trypanosomatidae</taxon>
        <taxon>Trypanosoma</taxon>
    </lineage>
</organism>
<feature type="transmembrane region" description="Helical" evidence="3">
    <location>
        <begin position="12"/>
        <end position="34"/>
    </location>
</feature>
<proteinExistence type="predicted"/>
<comment type="caution">
    <text evidence="4">The sequence shown here is derived from an EMBL/GenBank/DDBJ whole genome shotgun (WGS) entry which is preliminary data.</text>
</comment>
<evidence type="ECO:0000256" key="2">
    <source>
        <dbReference type="SAM" id="MobiDB-lite"/>
    </source>
</evidence>
<keyword evidence="1" id="KW-0175">Coiled coil</keyword>
<dbReference type="Proteomes" id="UP000284403">
    <property type="component" value="Unassembled WGS sequence"/>
</dbReference>
<gene>
    <name evidence="4" type="ORF">Tco025E_03094</name>
</gene>
<keyword evidence="3" id="KW-0812">Transmembrane</keyword>
<feature type="region of interest" description="Disordered" evidence="2">
    <location>
        <begin position="85"/>
        <end position="117"/>
    </location>
</feature>
<feature type="region of interest" description="Disordered" evidence="2">
    <location>
        <begin position="459"/>
        <end position="488"/>
    </location>
</feature>
<feature type="region of interest" description="Disordered" evidence="2">
    <location>
        <begin position="311"/>
        <end position="373"/>
    </location>
</feature>
<name>A0A422PY60_9TRYP</name>
<sequence>MEGSTVARMSASFCPSLGISIISVSFLLFLEFLFSPLLSAPLSLSLLVLPPALNPLLRACVHNRQDSRLPKAALLPPEWVEMATTCPQDKSDGHEHPGGSAEGTLEQAPEQPHATVSSEGGLALILTSSVPRSDGSTDHEFCLAAGSPSPLPVAAASTVSRGESSPESSPRLMVQELAGSTANRANDSNDHEELYSPLSAAGLQSPMADLPRRERAALMPPPPSPGEADTSGAVRAHLHATVITETHLRELQLTMQENRELRRELATARASLREAQQTAESRELECVELHRLVDKLQAQMSCLQLVSRRKLSLSSTQEPRKGNLHTASSTSSMRRANGASGSQLLGDNEDRAGRGIPPSREIPATEPRQDTQLELSTTSDLAAANVRSTSNSAAVGEQASLQKLCEERDMLAKELARAKVVVAEQETILDRLGLHFPYPGGAVGAARRIIPVLEPLQKKHTRKRRPLVQDCATHLGGGPERKQDSAEK</sequence>
<dbReference type="AlphaFoldDB" id="A0A422PY60"/>
<feature type="coiled-coil region" evidence="1">
    <location>
        <begin position="244"/>
        <end position="285"/>
    </location>
</feature>
<keyword evidence="3" id="KW-1133">Transmembrane helix</keyword>
<protein>
    <submittedName>
        <fullName evidence="4">Uncharacterized protein</fullName>
    </submittedName>
</protein>
<feature type="compositionally biased region" description="Basic and acidic residues" evidence="2">
    <location>
        <begin position="479"/>
        <end position="488"/>
    </location>
</feature>
<keyword evidence="3" id="KW-0472">Membrane</keyword>
<evidence type="ECO:0000313" key="5">
    <source>
        <dbReference type="Proteomes" id="UP000284403"/>
    </source>
</evidence>
<evidence type="ECO:0000313" key="4">
    <source>
        <dbReference type="EMBL" id="RNF22701.1"/>
    </source>
</evidence>
<dbReference type="GeneID" id="40316705"/>
<reference evidence="4 5" key="1">
    <citation type="journal article" date="2018" name="BMC Genomics">
        <title>Genomic comparison of Trypanosoma conorhini and Trypanosoma rangeli to Trypanosoma cruzi strains of high and low virulence.</title>
        <authorList>
            <person name="Bradwell K.R."/>
            <person name="Koparde V.N."/>
            <person name="Matveyev A.V."/>
            <person name="Serrano M.G."/>
            <person name="Alves J.M."/>
            <person name="Parikh H."/>
            <person name="Huang B."/>
            <person name="Lee V."/>
            <person name="Espinosa-Alvarez O."/>
            <person name="Ortiz P.A."/>
            <person name="Costa-Martins A.G."/>
            <person name="Teixeira M.M."/>
            <person name="Buck G.A."/>
        </authorList>
    </citation>
    <scope>NUCLEOTIDE SEQUENCE [LARGE SCALE GENOMIC DNA]</scope>
    <source>
        <strain evidence="4 5">025E</strain>
    </source>
</reference>
<feature type="compositionally biased region" description="Polar residues" evidence="2">
    <location>
        <begin position="325"/>
        <end position="345"/>
    </location>
</feature>
<dbReference type="RefSeq" id="XP_029229930.1">
    <property type="nucleotide sequence ID" value="XM_029370016.1"/>
</dbReference>
<keyword evidence="5" id="KW-1185">Reference proteome</keyword>
<evidence type="ECO:0000256" key="3">
    <source>
        <dbReference type="SAM" id="Phobius"/>
    </source>
</evidence>
<feature type="region of interest" description="Disordered" evidence="2">
    <location>
        <begin position="152"/>
        <end position="171"/>
    </location>
</feature>
<dbReference type="EMBL" id="MKKU01000131">
    <property type="protein sequence ID" value="RNF22701.1"/>
    <property type="molecule type" value="Genomic_DNA"/>
</dbReference>
<accession>A0A422PY60</accession>